<proteinExistence type="inferred from homology"/>
<dbReference type="VEuPathDB" id="FungiDB:MELLADRAFT_59084"/>
<dbReference type="PANTHER" id="PTHR12175">
    <property type="entry name" value="AD039 HT014 THIOREDOXIN FAMILY TRP26"/>
    <property type="match status" value="1"/>
</dbReference>
<organism evidence="4">
    <name type="scientific">Melampsora larici-populina (strain 98AG31 / pathotype 3-4-7)</name>
    <name type="common">Poplar leaf rust fungus</name>
    <dbReference type="NCBI Taxonomy" id="747676"/>
    <lineage>
        <taxon>Eukaryota</taxon>
        <taxon>Fungi</taxon>
        <taxon>Dikarya</taxon>
        <taxon>Basidiomycota</taxon>
        <taxon>Pucciniomycotina</taxon>
        <taxon>Pucciniomycetes</taxon>
        <taxon>Pucciniales</taxon>
        <taxon>Melampsoraceae</taxon>
        <taxon>Melampsora</taxon>
    </lineage>
</organism>
<dbReference type="SUPFAM" id="SSF49785">
    <property type="entry name" value="Galactose-binding domain-like"/>
    <property type="match status" value="1"/>
</dbReference>
<protein>
    <recommendedName>
        <fullName evidence="2">PITH domain-containing protein</fullName>
    </recommendedName>
</protein>
<dbReference type="Proteomes" id="UP000001072">
    <property type="component" value="Unassembled WGS sequence"/>
</dbReference>
<evidence type="ECO:0000256" key="1">
    <source>
        <dbReference type="ARBA" id="ARBA00025788"/>
    </source>
</evidence>
<dbReference type="RefSeq" id="XP_007404338.1">
    <property type="nucleotide sequence ID" value="XM_007404276.1"/>
</dbReference>
<dbReference type="EMBL" id="GL883091">
    <property type="protein sequence ID" value="EGG11963.1"/>
    <property type="molecule type" value="Genomic_DNA"/>
</dbReference>
<evidence type="ECO:0000313" key="3">
    <source>
        <dbReference type="EMBL" id="EGG11963.1"/>
    </source>
</evidence>
<evidence type="ECO:0000259" key="2">
    <source>
        <dbReference type="PROSITE" id="PS51532"/>
    </source>
</evidence>
<comment type="similarity">
    <text evidence="1">Belongs to the PITHD1 family.</text>
</comment>
<dbReference type="InterPro" id="IPR045099">
    <property type="entry name" value="PITH1-like"/>
</dbReference>
<dbReference type="OrthoDB" id="2635at2759"/>
<keyword evidence="4" id="KW-1185">Reference proteome</keyword>
<dbReference type="AlphaFoldDB" id="F4R708"/>
<dbReference type="InterPro" id="IPR037047">
    <property type="entry name" value="PITH_dom_sf"/>
</dbReference>
<dbReference type="GO" id="GO:0005634">
    <property type="term" value="C:nucleus"/>
    <property type="evidence" value="ECO:0007669"/>
    <property type="project" value="TreeGrafter"/>
</dbReference>
<dbReference type="PROSITE" id="PS51532">
    <property type="entry name" value="PITH"/>
    <property type="match status" value="1"/>
</dbReference>
<dbReference type="eggNOG" id="KOG1730">
    <property type="taxonomic scope" value="Eukaryota"/>
</dbReference>
<sequence>MAPNTCETDLTGADFDGLDPSTSDHLLARAAGTSSSVSLYPYIDLQRSYALNTQQPPLGLPLIVRPHDTRNTISTDESLYSLDDSEPELLIHLVFSELVRIRTLLVGIGRGEEAPRLCRVWANVNGIGFEDVDDRKPDQEWELCEADGAVEYSTRVSRFQSVSTLTFLFALWVK</sequence>
<dbReference type="Pfam" id="PF06201">
    <property type="entry name" value="PITH"/>
    <property type="match status" value="1"/>
</dbReference>
<accession>F4R708</accession>
<reference evidence="4" key="1">
    <citation type="journal article" date="2011" name="Proc. Natl. Acad. Sci. U.S.A.">
        <title>Obligate biotrophy features unraveled by the genomic analysis of rust fungi.</title>
        <authorList>
            <person name="Duplessis S."/>
            <person name="Cuomo C.A."/>
            <person name="Lin Y.-C."/>
            <person name="Aerts A."/>
            <person name="Tisserant E."/>
            <person name="Veneault-Fourrey C."/>
            <person name="Joly D.L."/>
            <person name="Hacquard S."/>
            <person name="Amselem J."/>
            <person name="Cantarel B.L."/>
            <person name="Chiu R."/>
            <person name="Coutinho P.M."/>
            <person name="Feau N."/>
            <person name="Field M."/>
            <person name="Frey P."/>
            <person name="Gelhaye E."/>
            <person name="Goldberg J."/>
            <person name="Grabherr M.G."/>
            <person name="Kodira C.D."/>
            <person name="Kohler A."/>
            <person name="Kuees U."/>
            <person name="Lindquist E.A."/>
            <person name="Lucas S.M."/>
            <person name="Mago R."/>
            <person name="Mauceli E."/>
            <person name="Morin E."/>
            <person name="Murat C."/>
            <person name="Pangilinan J.L."/>
            <person name="Park R."/>
            <person name="Pearson M."/>
            <person name="Quesneville H."/>
            <person name="Rouhier N."/>
            <person name="Sakthikumar S."/>
            <person name="Salamov A.A."/>
            <person name="Schmutz J."/>
            <person name="Selles B."/>
            <person name="Shapiro H."/>
            <person name="Tanguay P."/>
            <person name="Tuskan G.A."/>
            <person name="Henrissat B."/>
            <person name="Van de Peer Y."/>
            <person name="Rouze P."/>
            <person name="Ellis J.G."/>
            <person name="Dodds P.N."/>
            <person name="Schein J.E."/>
            <person name="Zhong S."/>
            <person name="Hamelin R.C."/>
            <person name="Grigoriev I.V."/>
            <person name="Szabo L.J."/>
            <person name="Martin F."/>
        </authorList>
    </citation>
    <scope>NUCLEOTIDE SEQUENCE [LARGE SCALE GENOMIC DNA]</scope>
    <source>
        <strain evidence="4">98AG31 / pathotype 3-4-7</strain>
    </source>
</reference>
<dbReference type="PANTHER" id="PTHR12175:SF1">
    <property type="entry name" value="PITH DOMAIN-CONTAINING PROTEIN 1"/>
    <property type="match status" value="1"/>
</dbReference>
<gene>
    <name evidence="3" type="ORF">MELLADRAFT_59084</name>
</gene>
<dbReference type="InParanoid" id="F4R708"/>
<dbReference type="InterPro" id="IPR010400">
    <property type="entry name" value="PITH_dom"/>
</dbReference>
<dbReference type="Gene3D" id="2.60.120.470">
    <property type="entry name" value="PITH domain"/>
    <property type="match status" value="1"/>
</dbReference>
<feature type="domain" description="PITH" evidence="2">
    <location>
        <begin position="28"/>
        <end position="174"/>
    </location>
</feature>
<dbReference type="GO" id="GO:0005737">
    <property type="term" value="C:cytoplasm"/>
    <property type="evidence" value="ECO:0007669"/>
    <property type="project" value="UniProtKB-ARBA"/>
</dbReference>
<dbReference type="HOGENOM" id="CLU_1540390_0_0_1"/>
<evidence type="ECO:0000313" key="4">
    <source>
        <dbReference type="Proteomes" id="UP000001072"/>
    </source>
</evidence>
<name>F4R708_MELLP</name>
<dbReference type="GeneID" id="18929285"/>
<dbReference type="InterPro" id="IPR008979">
    <property type="entry name" value="Galactose-bd-like_sf"/>
</dbReference>
<dbReference type="KEGG" id="mlr:MELLADRAFT_59084"/>